<name>A0A6A3AVA9_HIBSY</name>
<reference evidence="3" key="1">
    <citation type="submission" date="2019-09" db="EMBL/GenBank/DDBJ databases">
        <title>Draft genome information of white flower Hibiscus syriacus.</title>
        <authorList>
            <person name="Kim Y.-M."/>
        </authorList>
    </citation>
    <scope>NUCLEOTIDE SEQUENCE [LARGE SCALE GENOMIC DNA]</scope>
    <source>
        <strain evidence="3">YM2019G1</strain>
    </source>
</reference>
<feature type="domain" description="Syntaxin N-terminal" evidence="2">
    <location>
        <begin position="92"/>
        <end position="131"/>
    </location>
</feature>
<keyword evidence="4" id="KW-1185">Reference proteome</keyword>
<dbReference type="AlphaFoldDB" id="A0A6A3AVA9"/>
<organism evidence="3 4">
    <name type="scientific">Hibiscus syriacus</name>
    <name type="common">Rose of Sharon</name>
    <dbReference type="NCBI Taxonomy" id="106335"/>
    <lineage>
        <taxon>Eukaryota</taxon>
        <taxon>Viridiplantae</taxon>
        <taxon>Streptophyta</taxon>
        <taxon>Embryophyta</taxon>
        <taxon>Tracheophyta</taxon>
        <taxon>Spermatophyta</taxon>
        <taxon>Magnoliopsida</taxon>
        <taxon>eudicotyledons</taxon>
        <taxon>Gunneridae</taxon>
        <taxon>Pentapetalae</taxon>
        <taxon>rosids</taxon>
        <taxon>malvids</taxon>
        <taxon>Malvales</taxon>
        <taxon>Malvaceae</taxon>
        <taxon>Malvoideae</taxon>
        <taxon>Hibiscus</taxon>
    </lineage>
</organism>
<dbReference type="EMBL" id="VEPZ02000967">
    <property type="protein sequence ID" value="KAE8706812.1"/>
    <property type="molecule type" value="Genomic_DNA"/>
</dbReference>
<evidence type="ECO:0000259" key="2">
    <source>
        <dbReference type="Pfam" id="PF00804"/>
    </source>
</evidence>
<sequence>MVPFSILMTGPKIDTDTVHLDDLKARNETVNLHKFFEDVDNVKANTRVVEQVLQRVKVIKEKVEALEKSNASRQKLPGCCPEPSAYIEPGPEYKETIERGYFTVTGQEVDDEMMEKLIESGGSETLLQQAIQ</sequence>
<evidence type="ECO:0000313" key="3">
    <source>
        <dbReference type="EMBL" id="KAE8706812.1"/>
    </source>
</evidence>
<comment type="caution">
    <text evidence="3">The sequence shown here is derived from an EMBL/GenBank/DDBJ whole genome shotgun (WGS) entry which is preliminary data.</text>
</comment>
<dbReference type="Proteomes" id="UP000436088">
    <property type="component" value="Unassembled WGS sequence"/>
</dbReference>
<gene>
    <name evidence="3" type="ORF">F3Y22_tig00110388pilonHSYRG00325</name>
</gene>
<evidence type="ECO:0000256" key="1">
    <source>
        <dbReference type="SAM" id="MobiDB-lite"/>
    </source>
</evidence>
<protein>
    <recommendedName>
        <fullName evidence="2">Syntaxin N-terminal domain-containing protein</fullName>
    </recommendedName>
</protein>
<dbReference type="GO" id="GO:0016020">
    <property type="term" value="C:membrane"/>
    <property type="evidence" value="ECO:0007669"/>
    <property type="project" value="InterPro"/>
</dbReference>
<dbReference type="InterPro" id="IPR006011">
    <property type="entry name" value="Syntaxin_N"/>
</dbReference>
<dbReference type="Gene3D" id="1.20.58.70">
    <property type="match status" value="1"/>
</dbReference>
<feature type="region of interest" description="Disordered" evidence="1">
    <location>
        <begin position="70"/>
        <end position="89"/>
    </location>
</feature>
<proteinExistence type="predicted"/>
<accession>A0A6A3AVA9</accession>
<evidence type="ECO:0000313" key="4">
    <source>
        <dbReference type="Proteomes" id="UP000436088"/>
    </source>
</evidence>
<dbReference type="Pfam" id="PF00804">
    <property type="entry name" value="Syntaxin"/>
    <property type="match status" value="1"/>
</dbReference>